<evidence type="ECO:0000259" key="2">
    <source>
        <dbReference type="SMART" id="SM00829"/>
    </source>
</evidence>
<gene>
    <name evidence="3" type="ORF">LSAT_V11C700376750</name>
</gene>
<dbReference type="SUPFAM" id="SSF50129">
    <property type="entry name" value="GroES-like"/>
    <property type="match status" value="1"/>
</dbReference>
<evidence type="ECO:0000313" key="4">
    <source>
        <dbReference type="Proteomes" id="UP000235145"/>
    </source>
</evidence>
<dbReference type="EMBL" id="NBSK02000007">
    <property type="protein sequence ID" value="KAJ0195019.1"/>
    <property type="molecule type" value="Genomic_DNA"/>
</dbReference>
<dbReference type="InterPro" id="IPR036291">
    <property type="entry name" value="NAD(P)-bd_dom_sf"/>
</dbReference>
<dbReference type="InterPro" id="IPR013154">
    <property type="entry name" value="ADH-like_N"/>
</dbReference>
<accession>A0A9R1X1S9</accession>
<dbReference type="PRINTS" id="PR00080">
    <property type="entry name" value="SDRFAMILY"/>
</dbReference>
<dbReference type="Pfam" id="PF00106">
    <property type="entry name" value="adh_short"/>
    <property type="match status" value="1"/>
</dbReference>
<dbReference type="InterPro" id="IPR013149">
    <property type="entry name" value="ADH-like_C"/>
</dbReference>
<proteinExistence type="predicted"/>
<evidence type="ECO:0000256" key="1">
    <source>
        <dbReference type="ARBA" id="ARBA00023002"/>
    </source>
</evidence>
<reference evidence="3 4" key="1">
    <citation type="journal article" date="2017" name="Nat. Commun.">
        <title>Genome assembly with in vitro proximity ligation data and whole-genome triplication in lettuce.</title>
        <authorList>
            <person name="Reyes-Chin-Wo S."/>
            <person name="Wang Z."/>
            <person name="Yang X."/>
            <person name="Kozik A."/>
            <person name="Arikit S."/>
            <person name="Song C."/>
            <person name="Xia L."/>
            <person name="Froenicke L."/>
            <person name="Lavelle D.O."/>
            <person name="Truco M.J."/>
            <person name="Xia R."/>
            <person name="Zhu S."/>
            <person name="Xu C."/>
            <person name="Xu H."/>
            <person name="Xu X."/>
            <person name="Cox K."/>
            <person name="Korf I."/>
            <person name="Meyers B.C."/>
            <person name="Michelmore R.W."/>
        </authorList>
    </citation>
    <scope>NUCLEOTIDE SEQUENCE [LARGE SCALE GENOMIC DNA]</scope>
    <source>
        <strain evidence="4">cv. Salinas</strain>
        <tissue evidence="3">Seedlings</tissue>
    </source>
</reference>
<dbReference type="InterPro" id="IPR020904">
    <property type="entry name" value="Sc_DH/Rdtase_CS"/>
</dbReference>
<dbReference type="AlphaFoldDB" id="A0A9R1X1S9"/>
<dbReference type="FunFam" id="3.40.50.720:FF:000121">
    <property type="entry name" value="Prostaglandin reductase 2"/>
    <property type="match status" value="1"/>
</dbReference>
<dbReference type="InterPro" id="IPR020843">
    <property type="entry name" value="ER"/>
</dbReference>
<dbReference type="PROSITE" id="PS00061">
    <property type="entry name" value="ADH_SHORT"/>
    <property type="match status" value="1"/>
</dbReference>
<dbReference type="PROSITE" id="PS01162">
    <property type="entry name" value="QOR_ZETA_CRYSTAL"/>
    <property type="match status" value="1"/>
</dbReference>
<evidence type="ECO:0000313" key="3">
    <source>
        <dbReference type="EMBL" id="KAJ0195019.1"/>
    </source>
</evidence>
<dbReference type="Pfam" id="PF00107">
    <property type="entry name" value="ADH_zinc_N"/>
    <property type="match status" value="1"/>
</dbReference>
<dbReference type="PANTHER" id="PTHR43677:SF3">
    <property type="entry name" value="PROSTAGLANDIN REDUCTASE 3"/>
    <property type="match status" value="1"/>
</dbReference>
<comment type="caution">
    <text evidence="3">The sequence shown here is derived from an EMBL/GenBank/DDBJ whole genome shotgun (WGS) entry which is preliminary data.</text>
</comment>
<dbReference type="Pfam" id="PF08240">
    <property type="entry name" value="ADH_N"/>
    <property type="match status" value="1"/>
</dbReference>
<dbReference type="PRINTS" id="PR00081">
    <property type="entry name" value="GDHRDH"/>
</dbReference>
<name>A0A9R1X1S9_LACSA</name>
<dbReference type="SMART" id="SM00829">
    <property type="entry name" value="PKS_ER"/>
    <property type="match status" value="1"/>
</dbReference>
<dbReference type="InterPro" id="IPR002347">
    <property type="entry name" value="SDR_fam"/>
</dbReference>
<dbReference type="InterPro" id="IPR002364">
    <property type="entry name" value="Quin_OxRdtase/zeta-crystal_CS"/>
</dbReference>
<feature type="domain" description="Enoyl reductase (ER)" evidence="2">
    <location>
        <begin position="319"/>
        <end position="641"/>
    </location>
</feature>
<dbReference type="Gene3D" id="3.40.50.720">
    <property type="entry name" value="NAD(P)-binding Rossmann-like Domain"/>
    <property type="match status" value="2"/>
</dbReference>
<dbReference type="GO" id="GO:0008270">
    <property type="term" value="F:zinc ion binding"/>
    <property type="evidence" value="ECO:0007669"/>
    <property type="project" value="InterPro"/>
</dbReference>
<protein>
    <recommendedName>
        <fullName evidence="2">Enoyl reductase (ER) domain-containing protein</fullName>
    </recommendedName>
</protein>
<dbReference type="GO" id="GO:0016491">
    <property type="term" value="F:oxidoreductase activity"/>
    <property type="evidence" value="ECO:0000318"/>
    <property type="project" value="GO_Central"/>
</dbReference>
<dbReference type="InterPro" id="IPR051397">
    <property type="entry name" value="Zn-ADH-like_protein"/>
</dbReference>
<keyword evidence="1" id="KW-0560">Oxidoreductase</keyword>
<organism evidence="3 4">
    <name type="scientific">Lactuca sativa</name>
    <name type="common">Garden lettuce</name>
    <dbReference type="NCBI Taxonomy" id="4236"/>
    <lineage>
        <taxon>Eukaryota</taxon>
        <taxon>Viridiplantae</taxon>
        <taxon>Streptophyta</taxon>
        <taxon>Embryophyta</taxon>
        <taxon>Tracheophyta</taxon>
        <taxon>Spermatophyta</taxon>
        <taxon>Magnoliopsida</taxon>
        <taxon>eudicotyledons</taxon>
        <taxon>Gunneridae</taxon>
        <taxon>Pentapetalae</taxon>
        <taxon>asterids</taxon>
        <taxon>campanulids</taxon>
        <taxon>Asterales</taxon>
        <taxon>Asteraceae</taxon>
        <taxon>Cichorioideae</taxon>
        <taxon>Cichorieae</taxon>
        <taxon>Lactucinae</taxon>
        <taxon>Lactuca</taxon>
    </lineage>
</organism>
<dbReference type="Proteomes" id="UP000235145">
    <property type="component" value="Unassembled WGS sequence"/>
</dbReference>
<dbReference type="InterPro" id="IPR011032">
    <property type="entry name" value="GroES-like_sf"/>
</dbReference>
<dbReference type="PANTHER" id="PTHR43677">
    <property type="entry name" value="SHORT-CHAIN DEHYDROGENASE/REDUCTASE"/>
    <property type="match status" value="1"/>
</dbReference>
<dbReference type="Gene3D" id="3.90.180.10">
    <property type="entry name" value="Medium-chain alcohol dehydrogenases, catalytic domain"/>
    <property type="match status" value="1"/>
</dbReference>
<keyword evidence="4" id="KW-1185">Reference proteome</keyword>
<dbReference type="SUPFAM" id="SSF51735">
    <property type="entry name" value="NAD(P)-binding Rossmann-fold domains"/>
    <property type="match status" value="2"/>
</dbReference>
<sequence>MELKSGLSAFVTGGASGIGRALCVALAKKGIFVTVVDTSVEKGEEVASLSQKENLKFHSGSLKFPSAIFVRCDVTNQGEVGAAFEKHVEVYGGLDICINCADIETSVPFYEDQTDGSKSWRHTFDVNLLAVIDCTQKAIKIMEAAKKPGVVINLGSAYPMISDPIYSSSKGGVVMFTRSLSSYKEKGIRVNVLCPEVKPNSLFKILVSRLIELRRLNMWVFSFLTSIEALLPWIQSYKLLELSSYETGAFQLITDESKAGSCLLITNNGGLEYMPTSSQEAKNLAVIPSRLKNTVSSVVNSTVEIPHSFEQLIIHTLSRNFRNATRTVRAPLKLPIKADHVLLKIIYAGVNAGDVEYSNNGYLSGTKEEISSKLPFYPGLEAVGIIALVGDEVKNLKVGTPAAILNIGAYSEFTMVPSELIIPVESPYPEVVAMLVSGLTASVALEAAHMESGETVLVTAAAGGTGQFAVQLAKLAGNKVVATCGSKDKAIFLRDLGVDRVINYKDESVKDVLKKEFPKGVDIVYESVGGDMFDSCFDALATFGRMLVIGTTSQYKEGIGHEPRNYPGICDILHQQSKTVIGFNLGHYQHVWKRHLDNMVHLFSMGKLKVGIDPKSFVGVQSVVDAVEYIHSGKSIGKVVVCMDPSFNQKVAN</sequence>